<keyword evidence="3" id="KW-1185">Reference proteome</keyword>
<feature type="compositionally biased region" description="Low complexity" evidence="1">
    <location>
        <begin position="1"/>
        <end position="30"/>
    </location>
</feature>
<dbReference type="EMBL" id="JBJJXI010000113">
    <property type="protein sequence ID" value="KAL3391034.1"/>
    <property type="molecule type" value="Genomic_DNA"/>
</dbReference>
<accession>A0ABD2WDE7</accession>
<feature type="compositionally biased region" description="Polar residues" evidence="1">
    <location>
        <begin position="74"/>
        <end position="87"/>
    </location>
</feature>
<gene>
    <name evidence="2" type="ORF">TKK_014282</name>
</gene>
<reference evidence="2 3" key="1">
    <citation type="journal article" date="2024" name="bioRxiv">
        <title>A reference genome for Trichogramma kaykai: A tiny desert-dwelling parasitoid wasp with competing sex-ratio distorters.</title>
        <authorList>
            <person name="Culotta J."/>
            <person name="Lindsey A.R."/>
        </authorList>
    </citation>
    <scope>NUCLEOTIDE SEQUENCE [LARGE SCALE GENOMIC DNA]</scope>
    <source>
        <strain evidence="2 3">KSX58</strain>
    </source>
</reference>
<organism evidence="2 3">
    <name type="scientific">Trichogramma kaykai</name>
    <dbReference type="NCBI Taxonomy" id="54128"/>
    <lineage>
        <taxon>Eukaryota</taxon>
        <taxon>Metazoa</taxon>
        <taxon>Ecdysozoa</taxon>
        <taxon>Arthropoda</taxon>
        <taxon>Hexapoda</taxon>
        <taxon>Insecta</taxon>
        <taxon>Pterygota</taxon>
        <taxon>Neoptera</taxon>
        <taxon>Endopterygota</taxon>
        <taxon>Hymenoptera</taxon>
        <taxon>Apocrita</taxon>
        <taxon>Proctotrupomorpha</taxon>
        <taxon>Chalcidoidea</taxon>
        <taxon>Trichogrammatidae</taxon>
        <taxon>Trichogramma</taxon>
    </lineage>
</organism>
<protein>
    <submittedName>
        <fullName evidence="2">Uncharacterized protein</fullName>
    </submittedName>
</protein>
<comment type="caution">
    <text evidence="2">The sequence shown here is derived from an EMBL/GenBank/DDBJ whole genome shotgun (WGS) entry which is preliminary data.</text>
</comment>
<dbReference type="Proteomes" id="UP001627154">
    <property type="component" value="Unassembled WGS sequence"/>
</dbReference>
<feature type="compositionally biased region" description="Low complexity" evidence="1">
    <location>
        <begin position="56"/>
        <end position="73"/>
    </location>
</feature>
<proteinExistence type="predicted"/>
<name>A0ABD2WDE7_9HYME</name>
<feature type="region of interest" description="Disordered" evidence="1">
    <location>
        <begin position="1"/>
        <end position="87"/>
    </location>
</feature>
<evidence type="ECO:0000313" key="3">
    <source>
        <dbReference type="Proteomes" id="UP001627154"/>
    </source>
</evidence>
<evidence type="ECO:0000256" key="1">
    <source>
        <dbReference type="SAM" id="MobiDB-lite"/>
    </source>
</evidence>
<evidence type="ECO:0000313" key="2">
    <source>
        <dbReference type="EMBL" id="KAL3391034.1"/>
    </source>
</evidence>
<dbReference type="AlphaFoldDB" id="A0ABD2WDE7"/>
<sequence>MATSPSLSLESRLLSPLRFTPTPSPSYSPTLLASENYSSYEDDSASRVRHSPRPSPSYSPVQSVSGSHSWSGSDNTPQQSPQFVNPA</sequence>